<dbReference type="Gene3D" id="3.60.21.10">
    <property type="match status" value="1"/>
</dbReference>
<feature type="domain" description="Calcineurin-like phosphoesterase" evidence="1">
    <location>
        <begin position="33"/>
        <end position="173"/>
    </location>
</feature>
<protein>
    <submittedName>
        <fullName evidence="2">Calcineurin-like phosphoesterase</fullName>
    </submittedName>
</protein>
<dbReference type="AlphaFoldDB" id="U1PGQ6"/>
<dbReference type="Pfam" id="PF00149">
    <property type="entry name" value="Metallophos"/>
    <property type="match status" value="1"/>
</dbReference>
<evidence type="ECO:0000313" key="3">
    <source>
        <dbReference type="Proteomes" id="UP000030649"/>
    </source>
</evidence>
<gene>
    <name evidence="2" type="ORF">J07HQW1_01345</name>
</gene>
<dbReference type="EMBL" id="KE356560">
    <property type="protein sequence ID" value="ERG91311.1"/>
    <property type="molecule type" value="Genomic_DNA"/>
</dbReference>
<dbReference type="InterPro" id="IPR029052">
    <property type="entry name" value="Metallo-depent_PP-like"/>
</dbReference>
<accession>U1PGQ6</accession>
<name>U1PGQ6_9EURY</name>
<proteinExistence type="predicted"/>
<dbReference type="SUPFAM" id="SSF56300">
    <property type="entry name" value="Metallo-dependent phosphatases"/>
    <property type="match status" value="1"/>
</dbReference>
<dbReference type="PANTHER" id="PTHR46546">
    <property type="entry name" value="SHEWANELLA-LIKE PROTEIN PHOSPHATASE 1"/>
    <property type="match status" value="1"/>
</dbReference>
<dbReference type="InterPro" id="IPR004843">
    <property type="entry name" value="Calcineurin-like_PHP"/>
</dbReference>
<reference evidence="2 3" key="1">
    <citation type="journal article" date="2013" name="PLoS ONE">
        <title>Assembly-driven community genomics of a hypersaline microbial ecosystem.</title>
        <authorList>
            <person name="Podell S."/>
            <person name="Ugalde J.A."/>
            <person name="Narasingarao P."/>
            <person name="Banfield J.F."/>
            <person name="Heidelberg K.B."/>
            <person name="Allen E.E."/>
        </authorList>
    </citation>
    <scope>NUCLEOTIDE SEQUENCE [LARGE SCALE GENOMIC DNA]</scope>
    <source>
        <strain evidence="3">J07HQW1</strain>
    </source>
</reference>
<dbReference type="Proteomes" id="UP000030649">
    <property type="component" value="Unassembled WGS sequence"/>
</dbReference>
<dbReference type="GO" id="GO:0016787">
    <property type="term" value="F:hydrolase activity"/>
    <property type="evidence" value="ECO:0007669"/>
    <property type="project" value="InterPro"/>
</dbReference>
<dbReference type="STRING" id="1238424.J07HQW1_01345"/>
<dbReference type="PANTHER" id="PTHR46546:SF4">
    <property type="entry name" value="SHEWANELLA-LIKE PROTEIN PHOSPHATASE 1"/>
    <property type="match status" value="1"/>
</dbReference>
<sequence>MNPIQEHSVSVSDPGLKDGVTALQATHDEPPAIVSISDIHGYLDRARSALLSLRDRSRHDPIVQTDDTGRLQWANENYILIFNGDLIDRGPANEAVLQMVSRLGAQAPTGRVRVTLGNHEAIALSADHYPYSGWYAGQSDVQDRRALLHSIRDGFVVAAYQGYNYTYAHAGSNEPYDVKETNQQLLAAAEDLLGAIGTQTDATRQKAVIDRYSRVLGTGNGVSPKGEGAGLVWLDFAHLSADAPAQIVGHTKFKTPQQKGQVICQNVIRRNEHQNNLWW</sequence>
<dbReference type="HOGENOM" id="CLU_086887_0_0_2"/>
<evidence type="ECO:0000313" key="2">
    <source>
        <dbReference type="EMBL" id="ERG91311.1"/>
    </source>
</evidence>
<organism evidence="2 3">
    <name type="scientific">Haloquadratum walsbyi J07HQW1</name>
    <dbReference type="NCBI Taxonomy" id="1238424"/>
    <lineage>
        <taxon>Archaea</taxon>
        <taxon>Methanobacteriati</taxon>
        <taxon>Methanobacteriota</taxon>
        <taxon>Stenosarchaea group</taxon>
        <taxon>Halobacteria</taxon>
        <taxon>Halobacteriales</taxon>
        <taxon>Haloferacaceae</taxon>
        <taxon>Haloquadratum</taxon>
    </lineage>
</organism>
<evidence type="ECO:0000259" key="1">
    <source>
        <dbReference type="Pfam" id="PF00149"/>
    </source>
</evidence>